<dbReference type="PRINTS" id="PR00455">
    <property type="entry name" value="HTHTETR"/>
</dbReference>
<evidence type="ECO:0000259" key="5">
    <source>
        <dbReference type="PROSITE" id="PS50977"/>
    </source>
</evidence>
<keyword evidence="3" id="KW-0804">Transcription</keyword>
<dbReference type="InterPro" id="IPR009057">
    <property type="entry name" value="Homeodomain-like_sf"/>
</dbReference>
<evidence type="ECO:0000256" key="4">
    <source>
        <dbReference type="PROSITE-ProRule" id="PRU00335"/>
    </source>
</evidence>
<organism evidence="6 7">
    <name type="scientific">Roseibium aggregatum</name>
    <dbReference type="NCBI Taxonomy" id="187304"/>
    <lineage>
        <taxon>Bacteria</taxon>
        <taxon>Pseudomonadati</taxon>
        <taxon>Pseudomonadota</taxon>
        <taxon>Alphaproteobacteria</taxon>
        <taxon>Hyphomicrobiales</taxon>
        <taxon>Stappiaceae</taxon>
        <taxon>Roseibium</taxon>
    </lineage>
</organism>
<dbReference type="EMBL" id="JABFCZ010000004">
    <property type="protein sequence ID" value="MBD1545418.1"/>
    <property type="molecule type" value="Genomic_DNA"/>
</dbReference>
<dbReference type="GO" id="GO:0003700">
    <property type="term" value="F:DNA-binding transcription factor activity"/>
    <property type="evidence" value="ECO:0007669"/>
    <property type="project" value="TreeGrafter"/>
</dbReference>
<dbReference type="Gene3D" id="1.10.10.60">
    <property type="entry name" value="Homeodomain-like"/>
    <property type="match status" value="1"/>
</dbReference>
<dbReference type="Pfam" id="PF00440">
    <property type="entry name" value="TetR_N"/>
    <property type="match status" value="1"/>
</dbReference>
<dbReference type="GO" id="GO:0000976">
    <property type="term" value="F:transcription cis-regulatory region binding"/>
    <property type="evidence" value="ECO:0007669"/>
    <property type="project" value="TreeGrafter"/>
</dbReference>
<dbReference type="Proteomes" id="UP000598467">
    <property type="component" value="Unassembled WGS sequence"/>
</dbReference>
<accession>A0A926NX59</accession>
<dbReference type="SUPFAM" id="SSF46689">
    <property type="entry name" value="Homeodomain-like"/>
    <property type="match status" value="1"/>
</dbReference>
<name>A0A926NX59_9HYPH</name>
<dbReference type="RefSeq" id="WP_190290092.1">
    <property type="nucleotide sequence ID" value="NZ_JABFCZ010000004.1"/>
</dbReference>
<dbReference type="Pfam" id="PF17932">
    <property type="entry name" value="TetR_C_24"/>
    <property type="match status" value="1"/>
</dbReference>
<dbReference type="AlphaFoldDB" id="A0A926NX59"/>
<evidence type="ECO:0000256" key="2">
    <source>
        <dbReference type="ARBA" id="ARBA00023125"/>
    </source>
</evidence>
<dbReference type="PROSITE" id="PS50977">
    <property type="entry name" value="HTH_TETR_2"/>
    <property type="match status" value="1"/>
</dbReference>
<keyword evidence="1" id="KW-0805">Transcription regulation</keyword>
<dbReference type="InterPro" id="IPR050109">
    <property type="entry name" value="HTH-type_TetR-like_transc_reg"/>
</dbReference>
<protein>
    <submittedName>
        <fullName evidence="6">TetR/AcrR family transcriptional regulator</fullName>
    </submittedName>
</protein>
<evidence type="ECO:0000313" key="6">
    <source>
        <dbReference type="EMBL" id="MBD1545418.1"/>
    </source>
</evidence>
<feature type="domain" description="HTH tetR-type" evidence="5">
    <location>
        <begin position="17"/>
        <end position="77"/>
    </location>
</feature>
<dbReference type="SUPFAM" id="SSF48498">
    <property type="entry name" value="Tetracyclin repressor-like, C-terminal domain"/>
    <property type="match status" value="1"/>
</dbReference>
<gene>
    <name evidence="6" type="ORF">HK439_04040</name>
</gene>
<dbReference type="PANTHER" id="PTHR30055">
    <property type="entry name" value="HTH-TYPE TRANSCRIPTIONAL REGULATOR RUTR"/>
    <property type="match status" value="1"/>
</dbReference>
<keyword evidence="2 4" id="KW-0238">DNA-binding</keyword>
<evidence type="ECO:0000256" key="3">
    <source>
        <dbReference type="ARBA" id="ARBA00023163"/>
    </source>
</evidence>
<comment type="caution">
    <text evidence="6">The sequence shown here is derived from an EMBL/GenBank/DDBJ whole genome shotgun (WGS) entry which is preliminary data.</text>
</comment>
<evidence type="ECO:0000256" key="1">
    <source>
        <dbReference type="ARBA" id="ARBA00023015"/>
    </source>
</evidence>
<feature type="DNA-binding region" description="H-T-H motif" evidence="4">
    <location>
        <begin position="40"/>
        <end position="59"/>
    </location>
</feature>
<reference evidence="6" key="1">
    <citation type="submission" date="2020-05" db="EMBL/GenBank/DDBJ databases">
        <title>Identification of trans-AT polyketide cluster in two marine bacteria, producers of a novel glutaramide-containing polyketide sesbanimide D and analogs.</title>
        <authorList>
            <person name="Kacar D."/>
            <person name="Rodriguez P."/>
            <person name="Canedo L."/>
            <person name="Gonzalez E."/>
            <person name="Galan B."/>
            <person name="De La Calle F."/>
            <person name="Garcia J.L."/>
        </authorList>
    </citation>
    <scope>NUCLEOTIDE SEQUENCE</scope>
    <source>
        <strain evidence="6">PHM038</strain>
    </source>
</reference>
<dbReference type="InterPro" id="IPR001647">
    <property type="entry name" value="HTH_TetR"/>
</dbReference>
<dbReference type="InterPro" id="IPR036271">
    <property type="entry name" value="Tet_transcr_reg_TetR-rel_C_sf"/>
</dbReference>
<proteinExistence type="predicted"/>
<dbReference type="Gene3D" id="1.10.357.10">
    <property type="entry name" value="Tetracycline Repressor, domain 2"/>
    <property type="match status" value="1"/>
</dbReference>
<evidence type="ECO:0000313" key="7">
    <source>
        <dbReference type="Proteomes" id="UP000598467"/>
    </source>
</evidence>
<dbReference type="InterPro" id="IPR041490">
    <property type="entry name" value="KstR2_TetR_C"/>
</dbReference>
<sequence>MSKSATAQKTDQKPKAAVSRQEILMVAARMMRERGYAEMSLRDLAAEVGMKAGSLYYHFASKEVLATEVMRLGVEIVSDAVTDGLKQAGGLSPRERLVKALQIHLETLLSASDFSSAHIRCYPFVPDTVQAELKGVRRDYDRVWNGIIRAYLGEDADDRQVRYLRYALVGALNWSLEWFDPKRDSVSDYIVSVARLLPDIEPEK</sequence>
<dbReference type="PANTHER" id="PTHR30055:SF234">
    <property type="entry name" value="HTH-TYPE TRANSCRIPTIONAL REGULATOR BETI"/>
    <property type="match status" value="1"/>
</dbReference>